<dbReference type="GO" id="GO:0051607">
    <property type="term" value="P:defense response to virus"/>
    <property type="evidence" value="ECO:0007669"/>
    <property type="project" value="UniProtKB-KW"/>
</dbReference>
<dbReference type="eggNOG" id="ENOG502Z8QG">
    <property type="taxonomic scope" value="Bacteria"/>
</dbReference>
<evidence type="ECO:0000256" key="1">
    <source>
        <dbReference type="ARBA" id="ARBA00023118"/>
    </source>
</evidence>
<keyword evidence="1" id="KW-0051">Antiviral defense</keyword>
<name>A0A091BEM8_9GAMM</name>
<dbReference type="Pfam" id="PF09704">
    <property type="entry name" value="Cas_Cas5d"/>
    <property type="match status" value="1"/>
</dbReference>
<dbReference type="STRING" id="1121013.GCA_000426365_01352"/>
<gene>
    <name evidence="2" type="ORF">P873_11550</name>
</gene>
<dbReference type="InterPro" id="IPR013422">
    <property type="entry name" value="CRISPR-assoc_prot_Cas5_N"/>
</dbReference>
<sequence>MNWLLFELAAPLASFGGVAPGTIRDTELLPTRSAVLGLLAAACGIERDDVDGQRRLGDGLLIAARVNADAALLRDFHSAQAPPEAALRGRPRRTRRDELAVAKDDLNAVLSDRYYYTTYAATVGIACEDGGRLATLEAALRRPRFVLYAGRKSCPLAWPLDPHQVEADDWAQALQLHEDRAIPRLAEFGRFGVDRWLRSRGGNYTHVGDAGEGEGKGVLPGELGGIAHVVVRRDVPVDTRRRLFKERPQWRIGRESKP</sequence>
<dbReference type="OrthoDB" id="5704083at2"/>
<evidence type="ECO:0008006" key="4">
    <source>
        <dbReference type="Google" id="ProtNLM"/>
    </source>
</evidence>
<dbReference type="NCBIfam" id="TIGR01868">
    <property type="entry name" value="casD_Cas5e"/>
    <property type="match status" value="1"/>
</dbReference>
<dbReference type="NCBIfam" id="TIGR02593">
    <property type="entry name" value="CRISPR_cas5"/>
    <property type="match status" value="1"/>
</dbReference>
<dbReference type="GO" id="GO:0043571">
    <property type="term" value="P:maintenance of CRISPR repeat elements"/>
    <property type="evidence" value="ECO:0007669"/>
    <property type="project" value="InterPro"/>
</dbReference>
<dbReference type="GO" id="GO:0003723">
    <property type="term" value="F:RNA binding"/>
    <property type="evidence" value="ECO:0007669"/>
    <property type="project" value="InterPro"/>
</dbReference>
<dbReference type="EMBL" id="AWXU01000038">
    <property type="protein sequence ID" value="KFN49274.1"/>
    <property type="molecule type" value="Genomic_DNA"/>
</dbReference>
<dbReference type="InterPro" id="IPR021124">
    <property type="entry name" value="CRISPR-assoc_prot_Cas5"/>
</dbReference>
<protein>
    <recommendedName>
        <fullName evidence="4">CRISPR-associated protein Cas5</fullName>
    </recommendedName>
</protein>
<evidence type="ECO:0000313" key="2">
    <source>
        <dbReference type="EMBL" id="KFN49274.1"/>
    </source>
</evidence>
<dbReference type="Proteomes" id="UP000029391">
    <property type="component" value="Unassembled WGS sequence"/>
</dbReference>
<dbReference type="AlphaFoldDB" id="A0A091BEM8"/>
<comment type="caution">
    <text evidence="2">The sequence shown here is derived from an EMBL/GenBank/DDBJ whole genome shotgun (WGS) entry which is preliminary data.</text>
</comment>
<reference evidence="2 3" key="1">
    <citation type="submission" date="2013-09" db="EMBL/GenBank/DDBJ databases">
        <title>Genome sequencing of Arenimonas composti.</title>
        <authorList>
            <person name="Chen F."/>
            <person name="Wang G."/>
        </authorList>
    </citation>
    <scope>NUCLEOTIDE SEQUENCE [LARGE SCALE GENOMIC DNA]</scope>
    <source>
        <strain evidence="2 3">TR7-09</strain>
    </source>
</reference>
<dbReference type="Gene3D" id="3.30.70.2660">
    <property type="match status" value="1"/>
</dbReference>
<dbReference type="CDD" id="cd09645">
    <property type="entry name" value="Cas5_I-E"/>
    <property type="match status" value="1"/>
</dbReference>
<organism evidence="2 3">
    <name type="scientific">Arenimonas composti TR7-09 = DSM 18010</name>
    <dbReference type="NCBI Taxonomy" id="1121013"/>
    <lineage>
        <taxon>Bacteria</taxon>
        <taxon>Pseudomonadati</taxon>
        <taxon>Pseudomonadota</taxon>
        <taxon>Gammaproteobacteria</taxon>
        <taxon>Lysobacterales</taxon>
        <taxon>Lysobacteraceae</taxon>
        <taxon>Arenimonas</taxon>
    </lineage>
</organism>
<dbReference type="RefSeq" id="WP_051239650.1">
    <property type="nucleotide sequence ID" value="NZ_AUFF01000002.1"/>
</dbReference>
<proteinExistence type="predicted"/>
<dbReference type="InterPro" id="IPR010147">
    <property type="entry name" value="CRISPR-assoc_prot_CasD"/>
</dbReference>
<keyword evidence="3" id="KW-1185">Reference proteome</keyword>
<evidence type="ECO:0000313" key="3">
    <source>
        <dbReference type="Proteomes" id="UP000029391"/>
    </source>
</evidence>
<accession>A0A091BEM8</accession>